<dbReference type="GO" id="GO:0006221">
    <property type="term" value="P:pyrimidine nucleotide biosynthetic process"/>
    <property type="evidence" value="ECO:0007669"/>
    <property type="project" value="InterPro"/>
</dbReference>
<dbReference type="InterPro" id="IPR017938">
    <property type="entry name" value="Riboflavin_synthase-like_b-brl"/>
</dbReference>
<accession>A0A6J6B6Z3</accession>
<evidence type="ECO:0000256" key="2">
    <source>
        <dbReference type="ARBA" id="ARBA00022448"/>
    </source>
</evidence>
<proteinExistence type="inferred from homology"/>
<evidence type="ECO:0000256" key="9">
    <source>
        <dbReference type="ARBA" id="ARBA00023014"/>
    </source>
</evidence>
<dbReference type="EMBL" id="CAEZSJ010000025">
    <property type="protein sequence ID" value="CAB4534586.1"/>
    <property type="molecule type" value="Genomic_DNA"/>
</dbReference>
<comment type="similarity">
    <text evidence="1">Belongs to the PyrK family.</text>
</comment>
<evidence type="ECO:0000256" key="3">
    <source>
        <dbReference type="ARBA" id="ARBA00022630"/>
    </source>
</evidence>
<comment type="cofactor">
    <cofactor evidence="10">
        <name>[2Fe-2S] cluster</name>
        <dbReference type="ChEBI" id="CHEBI:190135"/>
    </cofactor>
</comment>
<organism evidence="12">
    <name type="scientific">freshwater metagenome</name>
    <dbReference type="NCBI Taxonomy" id="449393"/>
    <lineage>
        <taxon>unclassified sequences</taxon>
        <taxon>metagenomes</taxon>
        <taxon>ecological metagenomes</taxon>
    </lineage>
</organism>
<dbReference type="InterPro" id="IPR037117">
    <property type="entry name" value="Dihydroorotate_DH_ele_sf"/>
</dbReference>
<dbReference type="Gene3D" id="2.40.30.10">
    <property type="entry name" value="Translation factors"/>
    <property type="match status" value="1"/>
</dbReference>
<keyword evidence="5" id="KW-0479">Metal-binding</keyword>
<evidence type="ECO:0000256" key="8">
    <source>
        <dbReference type="ARBA" id="ARBA00023004"/>
    </source>
</evidence>
<reference evidence="12" key="1">
    <citation type="submission" date="2020-05" db="EMBL/GenBank/DDBJ databases">
        <authorList>
            <person name="Chiriac C."/>
            <person name="Salcher M."/>
            <person name="Ghai R."/>
            <person name="Kavagutti S V."/>
        </authorList>
    </citation>
    <scope>NUCLEOTIDE SEQUENCE</scope>
</reference>
<name>A0A6J6B6Z3_9ZZZZ</name>
<dbReference type="Pfam" id="PF10418">
    <property type="entry name" value="DHODB_Fe-S_bind"/>
    <property type="match status" value="1"/>
</dbReference>
<dbReference type="AlphaFoldDB" id="A0A6J6B6Z3"/>
<dbReference type="Gene3D" id="2.10.240.10">
    <property type="entry name" value="Dihydroorotate dehydrogenase, electron transfer subunit"/>
    <property type="match status" value="1"/>
</dbReference>
<dbReference type="Gene3D" id="3.40.50.80">
    <property type="entry name" value="Nucleotide-binding domain of ferredoxin-NADP reductase (FNR) module"/>
    <property type="match status" value="1"/>
</dbReference>
<keyword evidence="9" id="KW-0411">Iron-sulfur</keyword>
<keyword evidence="2" id="KW-0813">Transport</keyword>
<evidence type="ECO:0000313" key="12">
    <source>
        <dbReference type="EMBL" id="CAB4534586.1"/>
    </source>
</evidence>
<sequence>MSGINREARQIFAEIVSNKKVGAYHHIVFSVGELANSAKPGNFVAISVGGQNSAMVLRRAFAIYRTFDRGASGGLLEIVVAPHGAGSIWLTNQLPGFKVDLVAPLGTAFGIPTEPVRALLVGGGYGSAPLFGLSEVLKSRGCRIDMVLGASTAMKIYAPLDGKRSVNSLTTVTEDGTTGITGKVTDVIPGIIETNQIDIIYSCGPMGMLEAINVIAQERGVVHQCAIEEAMACGIGVCMTCVLPIRGEDGVIRMLRSCIDGPVVDGGSVIWNSKRTIPEGTWGRN</sequence>
<evidence type="ECO:0000256" key="5">
    <source>
        <dbReference type="ARBA" id="ARBA00022723"/>
    </source>
</evidence>
<keyword evidence="3" id="KW-0285">Flavoprotein</keyword>
<keyword evidence="8" id="KW-0408">Iron</keyword>
<evidence type="ECO:0000256" key="1">
    <source>
        <dbReference type="ARBA" id="ARBA00006422"/>
    </source>
</evidence>
<evidence type="ECO:0000256" key="4">
    <source>
        <dbReference type="ARBA" id="ARBA00022714"/>
    </source>
</evidence>
<evidence type="ECO:0000259" key="11">
    <source>
        <dbReference type="Pfam" id="PF10418"/>
    </source>
</evidence>
<dbReference type="GO" id="GO:0046872">
    <property type="term" value="F:metal ion binding"/>
    <property type="evidence" value="ECO:0007669"/>
    <property type="project" value="UniProtKB-KW"/>
</dbReference>
<dbReference type="PIRSF" id="PIRSF006816">
    <property type="entry name" value="Cyc3_hyd_g"/>
    <property type="match status" value="1"/>
</dbReference>
<keyword evidence="4" id="KW-0001">2Fe-2S</keyword>
<dbReference type="GO" id="GO:0050660">
    <property type="term" value="F:flavin adenine dinucleotide binding"/>
    <property type="evidence" value="ECO:0007669"/>
    <property type="project" value="InterPro"/>
</dbReference>
<evidence type="ECO:0000256" key="7">
    <source>
        <dbReference type="ARBA" id="ARBA00022982"/>
    </source>
</evidence>
<evidence type="ECO:0000256" key="6">
    <source>
        <dbReference type="ARBA" id="ARBA00022827"/>
    </source>
</evidence>
<dbReference type="InterPro" id="IPR019480">
    <property type="entry name" value="Dihydroorotate_DH_Fe-S-bd"/>
</dbReference>
<dbReference type="SUPFAM" id="SSF52343">
    <property type="entry name" value="Ferredoxin reductase-like, C-terminal NADP-linked domain"/>
    <property type="match status" value="1"/>
</dbReference>
<evidence type="ECO:0000256" key="10">
    <source>
        <dbReference type="ARBA" id="ARBA00034078"/>
    </source>
</evidence>
<feature type="domain" description="Dihydroorotate dehydrogenase electron transfer subunit iron-sulphur cluster binding" evidence="11">
    <location>
        <begin position="228"/>
        <end position="269"/>
    </location>
</feature>
<dbReference type="InterPro" id="IPR050353">
    <property type="entry name" value="PyrK_electron_transfer"/>
</dbReference>
<dbReference type="PANTHER" id="PTHR43513:SF3">
    <property type="entry name" value="DIHYDROOROTATE DEHYDROGENASE B (NAD(+)), ELECTRON TRANSFER SUBUNIT-RELATED"/>
    <property type="match status" value="1"/>
</dbReference>
<keyword evidence="6" id="KW-0274">FAD</keyword>
<protein>
    <submittedName>
        <fullName evidence="12">Unannotated protein</fullName>
    </submittedName>
</protein>
<dbReference type="GO" id="GO:0051537">
    <property type="term" value="F:2 iron, 2 sulfur cluster binding"/>
    <property type="evidence" value="ECO:0007669"/>
    <property type="project" value="UniProtKB-KW"/>
</dbReference>
<dbReference type="SUPFAM" id="SSF63380">
    <property type="entry name" value="Riboflavin synthase domain-like"/>
    <property type="match status" value="1"/>
</dbReference>
<gene>
    <name evidence="12" type="ORF">UFOPK1425_00235</name>
</gene>
<keyword evidence="7" id="KW-0249">Electron transport</keyword>
<dbReference type="PANTHER" id="PTHR43513">
    <property type="entry name" value="DIHYDROOROTATE DEHYDROGENASE B (NAD(+)), ELECTRON TRANSFER SUBUNIT"/>
    <property type="match status" value="1"/>
</dbReference>
<dbReference type="InterPro" id="IPR012165">
    <property type="entry name" value="Cyt_c3_hydrogenase_gsu"/>
</dbReference>
<dbReference type="InterPro" id="IPR039261">
    <property type="entry name" value="FNR_nucleotide-bd"/>
</dbReference>